<name>X1R2K4_9ZZZZ</name>
<organism evidence="1">
    <name type="scientific">marine sediment metagenome</name>
    <dbReference type="NCBI Taxonomy" id="412755"/>
    <lineage>
        <taxon>unclassified sequences</taxon>
        <taxon>metagenomes</taxon>
        <taxon>ecological metagenomes</taxon>
    </lineage>
</organism>
<gene>
    <name evidence="1" type="ORF">S06H3_52494</name>
</gene>
<protein>
    <submittedName>
        <fullName evidence="1">Uncharacterized protein</fullName>
    </submittedName>
</protein>
<proteinExistence type="predicted"/>
<accession>X1R2K4</accession>
<reference evidence="1" key="1">
    <citation type="journal article" date="2014" name="Front. Microbiol.">
        <title>High frequency of phylogenetically diverse reductive dehalogenase-homologous genes in deep subseafloor sedimentary metagenomes.</title>
        <authorList>
            <person name="Kawai M."/>
            <person name="Futagami T."/>
            <person name="Toyoda A."/>
            <person name="Takaki Y."/>
            <person name="Nishi S."/>
            <person name="Hori S."/>
            <person name="Arai W."/>
            <person name="Tsubouchi T."/>
            <person name="Morono Y."/>
            <person name="Uchiyama I."/>
            <person name="Ito T."/>
            <person name="Fujiyama A."/>
            <person name="Inagaki F."/>
            <person name="Takami H."/>
        </authorList>
    </citation>
    <scope>NUCLEOTIDE SEQUENCE</scope>
    <source>
        <strain evidence="1">Expedition CK06-06</strain>
    </source>
</reference>
<evidence type="ECO:0000313" key="1">
    <source>
        <dbReference type="EMBL" id="GAI49804.1"/>
    </source>
</evidence>
<comment type="caution">
    <text evidence="1">The sequence shown here is derived from an EMBL/GenBank/DDBJ whole genome shotgun (WGS) entry which is preliminary data.</text>
</comment>
<dbReference type="AlphaFoldDB" id="X1R2K4"/>
<sequence>MYVRRIGLYDFKVIFSPEEGKDIIAAAKEAEHTPEEIVAQIIVLALEAFYEL</sequence>
<dbReference type="EMBL" id="BARV01033393">
    <property type="protein sequence ID" value="GAI49804.1"/>
    <property type="molecule type" value="Genomic_DNA"/>
</dbReference>